<dbReference type="InterPro" id="IPR038770">
    <property type="entry name" value="Na+/solute_symporter_sf"/>
</dbReference>
<organism evidence="9 10">
    <name type="scientific">Candidatus Electrothrix communis</name>
    <dbReference type="NCBI Taxonomy" id="1859133"/>
    <lineage>
        <taxon>Bacteria</taxon>
        <taxon>Pseudomonadati</taxon>
        <taxon>Thermodesulfobacteriota</taxon>
        <taxon>Desulfobulbia</taxon>
        <taxon>Desulfobulbales</taxon>
        <taxon>Desulfobulbaceae</taxon>
        <taxon>Candidatus Electrothrix</taxon>
    </lineage>
</organism>
<keyword evidence="7 8" id="KW-0472">Membrane</keyword>
<dbReference type="PANTHER" id="PTHR43057:SF1">
    <property type="entry name" value="ARSENICAL-RESISTANCE PROTEIN 3"/>
    <property type="match status" value="1"/>
</dbReference>
<evidence type="ECO:0000256" key="5">
    <source>
        <dbReference type="ARBA" id="ARBA00022692"/>
    </source>
</evidence>
<keyword evidence="4" id="KW-1003">Cell membrane</keyword>
<keyword evidence="10" id="KW-1185">Reference proteome</keyword>
<protein>
    <submittedName>
        <fullName evidence="9">Arsenical-resistance protein</fullName>
    </submittedName>
</protein>
<reference evidence="9 10" key="1">
    <citation type="submission" date="2017-01" db="EMBL/GenBank/DDBJ databases">
        <title>The cable genome- insights into the physiology and evolution of filamentous bacteria capable of sulfide oxidation via long distance electron transfer.</title>
        <authorList>
            <person name="Schreiber L."/>
            <person name="Bjerg J.T."/>
            <person name="Boggild A."/>
            <person name="Van De Vossenberg J."/>
            <person name="Meysman F."/>
            <person name="Nielsen L.P."/>
            <person name="Schramm A."/>
            <person name="Kjeldsen K.U."/>
        </authorList>
    </citation>
    <scope>NUCLEOTIDE SEQUENCE [LARGE SCALE GENOMIC DNA]</scope>
    <source>
        <strain evidence="9">A1</strain>
    </source>
</reference>
<accession>A0A3S4T5A1</accession>
<dbReference type="GO" id="GO:0015104">
    <property type="term" value="F:antimonite transmembrane transporter activity"/>
    <property type="evidence" value="ECO:0007669"/>
    <property type="project" value="TreeGrafter"/>
</dbReference>
<gene>
    <name evidence="9" type="ORF">VT98_14451</name>
</gene>
<dbReference type="InterPro" id="IPR002657">
    <property type="entry name" value="BilAc:Na_symport/Acr3"/>
</dbReference>
<feature type="transmembrane region" description="Helical" evidence="8">
    <location>
        <begin position="39"/>
        <end position="61"/>
    </location>
</feature>
<evidence type="ECO:0000256" key="6">
    <source>
        <dbReference type="ARBA" id="ARBA00022989"/>
    </source>
</evidence>
<evidence type="ECO:0000256" key="7">
    <source>
        <dbReference type="ARBA" id="ARBA00023136"/>
    </source>
</evidence>
<evidence type="ECO:0000256" key="8">
    <source>
        <dbReference type="SAM" id="Phobius"/>
    </source>
</evidence>
<proteinExistence type="inferred from homology"/>
<dbReference type="Pfam" id="PF01758">
    <property type="entry name" value="SBF"/>
    <property type="match status" value="1"/>
</dbReference>
<evidence type="ECO:0000313" key="10">
    <source>
        <dbReference type="Proteomes" id="UP000288086"/>
    </source>
</evidence>
<comment type="subcellular location">
    <subcellularLocation>
        <location evidence="1">Cell membrane</location>
        <topology evidence="1">Multi-pass membrane protein</topology>
    </subcellularLocation>
</comment>
<dbReference type="EMBL" id="MTKP01000445">
    <property type="protein sequence ID" value="RWX43345.1"/>
    <property type="molecule type" value="Genomic_DNA"/>
</dbReference>
<dbReference type="AlphaFoldDB" id="A0A3S4T5A1"/>
<dbReference type="GO" id="GO:0005886">
    <property type="term" value="C:plasma membrane"/>
    <property type="evidence" value="ECO:0007669"/>
    <property type="project" value="UniProtKB-SubCell"/>
</dbReference>
<dbReference type="Gene3D" id="1.20.1530.20">
    <property type="match status" value="1"/>
</dbReference>
<evidence type="ECO:0000313" key="9">
    <source>
        <dbReference type="EMBL" id="RWX43345.1"/>
    </source>
</evidence>
<dbReference type="NCBIfam" id="TIGR00832">
    <property type="entry name" value="acr3"/>
    <property type="match status" value="1"/>
</dbReference>
<evidence type="ECO:0000256" key="2">
    <source>
        <dbReference type="ARBA" id="ARBA00010110"/>
    </source>
</evidence>
<feature type="transmembrane region" description="Helical" evidence="8">
    <location>
        <begin position="111"/>
        <end position="130"/>
    </location>
</feature>
<evidence type="ECO:0000256" key="4">
    <source>
        <dbReference type="ARBA" id="ARBA00022475"/>
    </source>
</evidence>
<feature type="non-terminal residue" evidence="9">
    <location>
        <position position="220"/>
    </location>
</feature>
<dbReference type="GO" id="GO:0015105">
    <property type="term" value="F:arsenite transmembrane transporter activity"/>
    <property type="evidence" value="ECO:0007669"/>
    <property type="project" value="TreeGrafter"/>
</dbReference>
<dbReference type="InterPro" id="IPR004706">
    <property type="entry name" value="Arsenical-R_Acr3"/>
</dbReference>
<feature type="transmembrane region" description="Helical" evidence="8">
    <location>
        <begin position="81"/>
        <end position="105"/>
    </location>
</feature>
<name>A0A3S4T5A1_9BACT</name>
<keyword evidence="3" id="KW-0813">Transport</keyword>
<sequence>MSALNKKLSFLDRFLTFWIFLAMLIGVMSGYLFPQIKDVINSFQVGTTNIPIAVGLILMMYPPLAKVKYEKLHKVFRNFKVLALSLVQNWLVGPVLMFGLAVTFLSHQHEYMVGLILIGLARCIAMVIVWNDLAEGDTEYCAGLVAFNSIFQVLFFSVYAWLFITVLPKWFGIAGAVVNISMGQIAESVFIYLGIPFFAGMLTRFIGIKIKGEDWYQENK</sequence>
<comment type="caution">
    <text evidence="9">The sequence shown here is derived from an EMBL/GenBank/DDBJ whole genome shotgun (WGS) entry which is preliminary data.</text>
</comment>
<keyword evidence="6 8" id="KW-1133">Transmembrane helix</keyword>
<keyword evidence="5 8" id="KW-0812">Transmembrane</keyword>
<feature type="transmembrane region" description="Helical" evidence="8">
    <location>
        <begin position="142"/>
        <end position="164"/>
    </location>
</feature>
<dbReference type="GO" id="GO:0015297">
    <property type="term" value="F:antiporter activity"/>
    <property type="evidence" value="ECO:0007669"/>
    <property type="project" value="InterPro"/>
</dbReference>
<dbReference type="PANTHER" id="PTHR43057">
    <property type="entry name" value="ARSENITE EFFLUX TRANSPORTER"/>
    <property type="match status" value="1"/>
</dbReference>
<feature type="transmembrane region" description="Helical" evidence="8">
    <location>
        <begin position="14"/>
        <end position="33"/>
    </location>
</feature>
<dbReference type="Proteomes" id="UP000288086">
    <property type="component" value="Unassembled WGS sequence"/>
</dbReference>
<evidence type="ECO:0000256" key="3">
    <source>
        <dbReference type="ARBA" id="ARBA00022448"/>
    </source>
</evidence>
<comment type="similarity">
    <text evidence="2">Belongs to the arsenical resistance-3 (ACR3) (TC 2.A.59) family.</text>
</comment>
<evidence type="ECO:0000256" key="1">
    <source>
        <dbReference type="ARBA" id="ARBA00004651"/>
    </source>
</evidence>